<sequence>MAQQRRGLFKPGVRRPAVLAGCILSIVLPRGTANSNSHAGGSGGTAAGCHLTNERTRLEGDTTVGRSEERADHDEPPRESGLRAGDEHPAESSVQERIVVDAEELQAPHRLTSRDLVRMDEDTAGVSSRPAIGLRAASAMLNPVQGRAANVADALQAPRENTAGPSSRTTELGRNWGPSTEERPSVRRTDTMTPWLQPMTTSSTGVFLNPVQNSAAGPSSRAEELGRIHGLPPEEIPSFMLVDTNAPLVQPAPAPAPPRPPPNPPTLRAHGRADSIFEVTGT</sequence>
<dbReference type="Proteomes" id="UP001215598">
    <property type="component" value="Unassembled WGS sequence"/>
</dbReference>
<name>A0AAD7JQ39_9AGAR</name>
<dbReference type="EMBL" id="JARKIB010000019">
    <property type="protein sequence ID" value="KAJ7768981.1"/>
    <property type="molecule type" value="Genomic_DNA"/>
</dbReference>
<gene>
    <name evidence="2" type="ORF">B0H16DRAFT_1452907</name>
</gene>
<feature type="region of interest" description="Disordered" evidence="1">
    <location>
        <begin position="247"/>
        <end position="282"/>
    </location>
</feature>
<feature type="region of interest" description="Disordered" evidence="1">
    <location>
        <begin position="34"/>
        <end position="93"/>
    </location>
</feature>
<evidence type="ECO:0000313" key="3">
    <source>
        <dbReference type="Proteomes" id="UP001215598"/>
    </source>
</evidence>
<keyword evidence="3" id="KW-1185">Reference proteome</keyword>
<evidence type="ECO:0000313" key="2">
    <source>
        <dbReference type="EMBL" id="KAJ7768981.1"/>
    </source>
</evidence>
<organism evidence="2 3">
    <name type="scientific">Mycena metata</name>
    <dbReference type="NCBI Taxonomy" id="1033252"/>
    <lineage>
        <taxon>Eukaryota</taxon>
        <taxon>Fungi</taxon>
        <taxon>Dikarya</taxon>
        <taxon>Basidiomycota</taxon>
        <taxon>Agaricomycotina</taxon>
        <taxon>Agaricomycetes</taxon>
        <taxon>Agaricomycetidae</taxon>
        <taxon>Agaricales</taxon>
        <taxon>Marasmiineae</taxon>
        <taxon>Mycenaceae</taxon>
        <taxon>Mycena</taxon>
    </lineage>
</organism>
<comment type="caution">
    <text evidence="2">The sequence shown here is derived from an EMBL/GenBank/DDBJ whole genome shotgun (WGS) entry which is preliminary data.</text>
</comment>
<feature type="region of interest" description="Disordered" evidence="1">
    <location>
        <begin position="159"/>
        <end position="187"/>
    </location>
</feature>
<feature type="compositionally biased region" description="Polar residues" evidence="1">
    <location>
        <begin position="163"/>
        <end position="172"/>
    </location>
</feature>
<feature type="compositionally biased region" description="Pro residues" evidence="1">
    <location>
        <begin position="250"/>
        <end position="265"/>
    </location>
</feature>
<proteinExistence type="predicted"/>
<evidence type="ECO:0000256" key="1">
    <source>
        <dbReference type="SAM" id="MobiDB-lite"/>
    </source>
</evidence>
<dbReference type="AlphaFoldDB" id="A0AAD7JQ39"/>
<reference evidence="2" key="1">
    <citation type="submission" date="2023-03" db="EMBL/GenBank/DDBJ databases">
        <title>Massive genome expansion in bonnet fungi (Mycena s.s.) driven by repeated elements and novel gene families across ecological guilds.</title>
        <authorList>
            <consortium name="Lawrence Berkeley National Laboratory"/>
            <person name="Harder C.B."/>
            <person name="Miyauchi S."/>
            <person name="Viragh M."/>
            <person name="Kuo A."/>
            <person name="Thoen E."/>
            <person name="Andreopoulos B."/>
            <person name="Lu D."/>
            <person name="Skrede I."/>
            <person name="Drula E."/>
            <person name="Henrissat B."/>
            <person name="Morin E."/>
            <person name="Kohler A."/>
            <person name="Barry K."/>
            <person name="LaButti K."/>
            <person name="Morin E."/>
            <person name="Salamov A."/>
            <person name="Lipzen A."/>
            <person name="Mereny Z."/>
            <person name="Hegedus B."/>
            <person name="Baldrian P."/>
            <person name="Stursova M."/>
            <person name="Weitz H."/>
            <person name="Taylor A."/>
            <person name="Grigoriev I.V."/>
            <person name="Nagy L.G."/>
            <person name="Martin F."/>
            <person name="Kauserud H."/>
        </authorList>
    </citation>
    <scope>NUCLEOTIDE SEQUENCE</scope>
    <source>
        <strain evidence="2">CBHHK182m</strain>
    </source>
</reference>
<feature type="compositionally biased region" description="Basic and acidic residues" evidence="1">
    <location>
        <begin position="52"/>
        <end position="90"/>
    </location>
</feature>
<protein>
    <submittedName>
        <fullName evidence="2">Uncharacterized protein</fullName>
    </submittedName>
</protein>
<accession>A0AAD7JQ39</accession>